<dbReference type="AlphaFoldDB" id="A0A365NZ95"/>
<protein>
    <recommendedName>
        <fullName evidence="4">DUF4382 domain-containing protein</fullName>
    </recommendedName>
</protein>
<evidence type="ECO:0000256" key="1">
    <source>
        <dbReference type="SAM" id="SignalP"/>
    </source>
</evidence>
<keyword evidence="1" id="KW-0732">Signal</keyword>
<evidence type="ECO:0008006" key="4">
    <source>
        <dbReference type="Google" id="ProtNLM"/>
    </source>
</evidence>
<dbReference type="Proteomes" id="UP000253319">
    <property type="component" value="Unassembled WGS sequence"/>
</dbReference>
<dbReference type="PROSITE" id="PS51257">
    <property type="entry name" value="PROKAR_LIPOPROTEIN"/>
    <property type="match status" value="1"/>
</dbReference>
<gene>
    <name evidence="2" type="ORF">DPN68_11710</name>
</gene>
<feature type="signal peptide" evidence="1">
    <location>
        <begin position="1"/>
        <end position="22"/>
    </location>
</feature>
<comment type="caution">
    <text evidence="2">The sequence shown here is derived from an EMBL/GenBank/DDBJ whole genome shotgun (WGS) entry which is preliminary data.</text>
</comment>
<dbReference type="RefSeq" id="WP_113989833.1">
    <property type="nucleotide sequence ID" value="NZ_QLST01000017.1"/>
</dbReference>
<accession>A0A365NZ95</accession>
<sequence>MKLKILKSLLFCFFIIITSCSSDDSSNNSNQTISLKINGQTVTANVTQAYMNRAESIDRQTLFIEAENNQYKFNLKLIDNYNTNNSNMLTGDYNFENINTSTDYSEFFIYQKISGQFQLYHFPESSAYNVSFCNNNKISATFTAYLESIEGEDITVDGVLVPFIIEITDGQFTNISYTVNEL</sequence>
<organism evidence="2 3">
    <name type="scientific">Flavobacterium tibetense</name>
    <dbReference type="NCBI Taxonomy" id="2233533"/>
    <lineage>
        <taxon>Bacteria</taxon>
        <taxon>Pseudomonadati</taxon>
        <taxon>Bacteroidota</taxon>
        <taxon>Flavobacteriia</taxon>
        <taxon>Flavobacteriales</taxon>
        <taxon>Flavobacteriaceae</taxon>
        <taxon>Flavobacterium</taxon>
    </lineage>
</organism>
<reference evidence="2 3" key="1">
    <citation type="submission" date="2018-06" db="EMBL/GenBank/DDBJ databases">
        <title>Flavobacterium tibetense sp. nov., isolated from a wetland YonghuCo on Tibetan Plateau.</title>
        <authorList>
            <person name="Xing P."/>
            <person name="Phurbu D."/>
            <person name="Lu H."/>
        </authorList>
    </citation>
    <scope>NUCLEOTIDE SEQUENCE [LARGE SCALE GENOMIC DNA]</scope>
    <source>
        <strain evidence="2 3">YH5</strain>
    </source>
</reference>
<feature type="chain" id="PRO_5016825504" description="DUF4382 domain-containing protein" evidence="1">
    <location>
        <begin position="23"/>
        <end position="182"/>
    </location>
</feature>
<proteinExistence type="predicted"/>
<evidence type="ECO:0000313" key="3">
    <source>
        <dbReference type="Proteomes" id="UP000253319"/>
    </source>
</evidence>
<keyword evidence="3" id="KW-1185">Reference proteome</keyword>
<evidence type="ECO:0000313" key="2">
    <source>
        <dbReference type="EMBL" id="RBA27539.1"/>
    </source>
</evidence>
<name>A0A365NZ95_9FLAO</name>
<dbReference type="EMBL" id="QLST01000017">
    <property type="protein sequence ID" value="RBA27539.1"/>
    <property type="molecule type" value="Genomic_DNA"/>
</dbReference>